<name>A0A1H9S4H5_9LACT</name>
<dbReference type="AlphaFoldDB" id="A0A1H9S4H5"/>
<dbReference type="HAMAP" id="MF_00185">
    <property type="entry name" value="IPP_trans"/>
    <property type="match status" value="1"/>
</dbReference>
<comment type="caution">
    <text evidence="10">Lacks conserved residue(s) required for the propagation of feature annotation.</text>
</comment>
<sequence length="311" mass="35393">MKKKIIVIVGPTAVGKTALSIQLAQKFNGEIISGDSMQIYEHLNIGTAKATLAERAMAKHYLVDCIPITQPYTVSDFQKQARASIDQIIAAGKVPIIVGGTGLYIEALLYDFSLGGTNDKDVAYRQQLEKEAAENDVLYLWEQLKAIDPLAAEKIHPNNQKRVIRALEVYHTTGQPFSAYQTAVEKPEPLYDAYLIGLETERPTLYARINERVLLMMKQGLLEEAKWLYEQQIPTSQAAQGIGYKELFSYIEGTQSLESCIEKIQQHSRQYAKRQLTWFKNRMTIPWWDLVMTEEIYPTLEQEVAQFLQNK</sequence>
<keyword evidence="15" id="KW-1185">Reference proteome</keyword>
<evidence type="ECO:0000256" key="9">
    <source>
        <dbReference type="ARBA" id="ARBA00049563"/>
    </source>
</evidence>
<evidence type="ECO:0000256" key="3">
    <source>
        <dbReference type="ARBA" id="ARBA00005842"/>
    </source>
</evidence>
<feature type="site" description="Interaction with substrate tRNA" evidence="10">
    <location>
        <position position="125"/>
    </location>
</feature>
<dbReference type="Proteomes" id="UP000198948">
    <property type="component" value="Unassembled WGS sequence"/>
</dbReference>
<feature type="binding site" evidence="10">
    <location>
        <begin position="12"/>
        <end position="17"/>
    </location>
    <ligand>
        <name>substrate</name>
    </ligand>
</feature>
<dbReference type="InterPro" id="IPR039657">
    <property type="entry name" value="Dimethylallyltransferase"/>
</dbReference>
<proteinExistence type="inferred from homology"/>
<dbReference type="RefSeq" id="WP_092651506.1">
    <property type="nucleotide sequence ID" value="NZ_FOHA01000006.1"/>
</dbReference>
<evidence type="ECO:0000256" key="10">
    <source>
        <dbReference type="HAMAP-Rule" id="MF_00185"/>
    </source>
</evidence>
<comment type="cofactor">
    <cofactor evidence="1 10">
        <name>Mg(2+)</name>
        <dbReference type="ChEBI" id="CHEBI:18420"/>
    </cofactor>
</comment>
<comment type="function">
    <text evidence="2 10 12">Catalyzes the transfer of a dimethylallyl group onto the adenine at position 37 in tRNAs that read codons beginning with uridine, leading to the formation of N6-(dimethylallyl)adenosine (i(6)A).</text>
</comment>
<dbReference type="FunFam" id="1.10.20.140:FF:000001">
    <property type="entry name" value="tRNA dimethylallyltransferase"/>
    <property type="match status" value="1"/>
</dbReference>
<dbReference type="STRING" id="142588.SAMN04488559_10652"/>
<dbReference type="GO" id="GO:0005524">
    <property type="term" value="F:ATP binding"/>
    <property type="evidence" value="ECO:0007669"/>
    <property type="project" value="UniProtKB-UniRule"/>
</dbReference>
<dbReference type="NCBIfam" id="TIGR00174">
    <property type="entry name" value="miaA"/>
    <property type="match status" value="1"/>
</dbReference>
<evidence type="ECO:0000256" key="12">
    <source>
        <dbReference type="RuleBase" id="RU003784"/>
    </source>
</evidence>
<dbReference type="PANTHER" id="PTHR11088:SF60">
    <property type="entry name" value="TRNA DIMETHYLALLYLTRANSFERASE"/>
    <property type="match status" value="1"/>
</dbReference>
<keyword evidence="7 10" id="KW-0067">ATP-binding</keyword>
<feature type="site" description="Interaction with substrate tRNA" evidence="10">
    <location>
        <position position="101"/>
    </location>
</feature>
<evidence type="ECO:0000256" key="5">
    <source>
        <dbReference type="ARBA" id="ARBA00022694"/>
    </source>
</evidence>
<dbReference type="Gene3D" id="1.10.20.140">
    <property type="match status" value="1"/>
</dbReference>
<dbReference type="Gene3D" id="3.40.50.300">
    <property type="entry name" value="P-loop containing nucleotide triphosphate hydrolases"/>
    <property type="match status" value="1"/>
</dbReference>
<feature type="binding site" evidence="10">
    <location>
        <begin position="10"/>
        <end position="17"/>
    </location>
    <ligand>
        <name>ATP</name>
        <dbReference type="ChEBI" id="CHEBI:30616"/>
    </ligand>
</feature>
<accession>A0A1H9S4H5</accession>
<keyword evidence="4 10" id="KW-0808">Transferase</keyword>
<evidence type="ECO:0000313" key="14">
    <source>
        <dbReference type="EMBL" id="SER79039.1"/>
    </source>
</evidence>
<keyword evidence="6 10" id="KW-0547">Nucleotide-binding</keyword>
<evidence type="ECO:0000256" key="1">
    <source>
        <dbReference type="ARBA" id="ARBA00001946"/>
    </source>
</evidence>
<dbReference type="InterPro" id="IPR027417">
    <property type="entry name" value="P-loop_NTPase"/>
</dbReference>
<organism evidence="14 15">
    <name type="scientific">Isobaculum melis</name>
    <dbReference type="NCBI Taxonomy" id="142588"/>
    <lineage>
        <taxon>Bacteria</taxon>
        <taxon>Bacillati</taxon>
        <taxon>Bacillota</taxon>
        <taxon>Bacilli</taxon>
        <taxon>Lactobacillales</taxon>
        <taxon>Carnobacteriaceae</taxon>
        <taxon>Isobaculum</taxon>
    </lineage>
</organism>
<dbReference type="InterPro" id="IPR018022">
    <property type="entry name" value="IPT"/>
</dbReference>
<evidence type="ECO:0000313" key="15">
    <source>
        <dbReference type="Proteomes" id="UP000198948"/>
    </source>
</evidence>
<protein>
    <recommendedName>
        <fullName evidence="10">tRNA dimethylallyltransferase</fullName>
        <ecNumber evidence="10">2.5.1.75</ecNumber>
    </recommendedName>
    <alternativeName>
        <fullName evidence="10">Dimethylallyl diphosphate:tRNA dimethylallyltransferase</fullName>
        <shortName evidence="10">DMAPP:tRNA dimethylallyltransferase</shortName>
        <shortName evidence="10">DMATase</shortName>
    </alternativeName>
    <alternativeName>
        <fullName evidence="10">Isopentenyl-diphosphate:tRNA isopentenyltransferase</fullName>
        <shortName evidence="10">IPP transferase</shortName>
        <shortName evidence="10">IPPT</shortName>
        <shortName evidence="10">IPTase</shortName>
    </alternativeName>
</protein>
<comment type="subunit">
    <text evidence="10">Monomer.</text>
</comment>
<gene>
    <name evidence="10" type="primary">miaA</name>
    <name evidence="14" type="ORF">SAMN04488559_10652</name>
</gene>
<dbReference type="PANTHER" id="PTHR11088">
    <property type="entry name" value="TRNA DIMETHYLALLYLTRANSFERASE"/>
    <property type="match status" value="1"/>
</dbReference>
<evidence type="ECO:0000256" key="4">
    <source>
        <dbReference type="ARBA" id="ARBA00022679"/>
    </source>
</evidence>
<keyword evidence="5 10" id="KW-0819">tRNA processing</keyword>
<keyword evidence="8 10" id="KW-0460">Magnesium</keyword>
<dbReference type="GO" id="GO:0052381">
    <property type="term" value="F:tRNA dimethylallyltransferase activity"/>
    <property type="evidence" value="ECO:0007669"/>
    <property type="project" value="UniProtKB-UniRule"/>
</dbReference>
<comment type="similarity">
    <text evidence="3 10 13">Belongs to the IPP transferase family.</text>
</comment>
<evidence type="ECO:0000256" key="13">
    <source>
        <dbReference type="RuleBase" id="RU003785"/>
    </source>
</evidence>
<evidence type="ECO:0000256" key="8">
    <source>
        <dbReference type="ARBA" id="ARBA00022842"/>
    </source>
</evidence>
<evidence type="ECO:0000256" key="11">
    <source>
        <dbReference type="RuleBase" id="RU003783"/>
    </source>
</evidence>
<dbReference type="EC" id="2.5.1.75" evidence="10"/>
<dbReference type="Pfam" id="PF01715">
    <property type="entry name" value="IPPT"/>
    <property type="match status" value="1"/>
</dbReference>
<dbReference type="SUPFAM" id="SSF52540">
    <property type="entry name" value="P-loop containing nucleoside triphosphate hydrolases"/>
    <property type="match status" value="2"/>
</dbReference>
<evidence type="ECO:0000256" key="6">
    <source>
        <dbReference type="ARBA" id="ARBA00022741"/>
    </source>
</evidence>
<reference evidence="14 15" key="1">
    <citation type="submission" date="2016-10" db="EMBL/GenBank/DDBJ databases">
        <authorList>
            <person name="de Groot N.N."/>
        </authorList>
    </citation>
    <scope>NUCLEOTIDE SEQUENCE [LARGE SCALE GENOMIC DNA]</scope>
    <source>
        <strain evidence="14 15">DSM 13760</strain>
    </source>
</reference>
<dbReference type="OrthoDB" id="9776390at2"/>
<dbReference type="EMBL" id="FOHA01000006">
    <property type="protein sequence ID" value="SER79039.1"/>
    <property type="molecule type" value="Genomic_DNA"/>
</dbReference>
<feature type="region of interest" description="Interaction with substrate tRNA" evidence="10">
    <location>
        <begin position="35"/>
        <end position="38"/>
    </location>
</feature>
<evidence type="ECO:0000256" key="2">
    <source>
        <dbReference type="ARBA" id="ARBA00003213"/>
    </source>
</evidence>
<evidence type="ECO:0000256" key="7">
    <source>
        <dbReference type="ARBA" id="ARBA00022840"/>
    </source>
</evidence>
<dbReference type="GO" id="GO:0006400">
    <property type="term" value="P:tRNA modification"/>
    <property type="evidence" value="ECO:0007669"/>
    <property type="project" value="TreeGrafter"/>
</dbReference>
<comment type="catalytic activity">
    <reaction evidence="9 10 11">
        <text>adenosine(37) in tRNA + dimethylallyl diphosphate = N(6)-dimethylallyladenosine(37) in tRNA + diphosphate</text>
        <dbReference type="Rhea" id="RHEA:26482"/>
        <dbReference type="Rhea" id="RHEA-COMP:10162"/>
        <dbReference type="Rhea" id="RHEA-COMP:10375"/>
        <dbReference type="ChEBI" id="CHEBI:33019"/>
        <dbReference type="ChEBI" id="CHEBI:57623"/>
        <dbReference type="ChEBI" id="CHEBI:74411"/>
        <dbReference type="ChEBI" id="CHEBI:74415"/>
        <dbReference type="EC" id="2.5.1.75"/>
    </reaction>
</comment>